<evidence type="ECO:0000256" key="7">
    <source>
        <dbReference type="SAM" id="Phobius"/>
    </source>
</evidence>
<dbReference type="GO" id="GO:0044874">
    <property type="term" value="P:lipoprotein localization to outer membrane"/>
    <property type="evidence" value="ECO:0007669"/>
    <property type="project" value="TreeGrafter"/>
</dbReference>
<dbReference type="RefSeq" id="WP_211629911.1">
    <property type="nucleotide sequence ID" value="NZ_CP073100.1"/>
</dbReference>
<keyword evidence="11" id="KW-1185">Reference proteome</keyword>
<evidence type="ECO:0000256" key="6">
    <source>
        <dbReference type="ARBA" id="ARBA00023136"/>
    </source>
</evidence>
<feature type="transmembrane region" description="Helical" evidence="7">
    <location>
        <begin position="507"/>
        <end position="529"/>
    </location>
</feature>
<dbReference type="InterPro" id="IPR025857">
    <property type="entry name" value="MacB_PCD"/>
</dbReference>
<dbReference type="Pfam" id="PF02687">
    <property type="entry name" value="FtsX"/>
    <property type="match status" value="1"/>
</dbReference>
<keyword evidence="4 7" id="KW-0812">Transmembrane</keyword>
<evidence type="ECO:0000256" key="1">
    <source>
        <dbReference type="ARBA" id="ARBA00004651"/>
    </source>
</evidence>
<feature type="transmembrane region" description="Helical" evidence="7">
    <location>
        <begin position="442"/>
        <end position="464"/>
    </location>
</feature>
<dbReference type="Pfam" id="PF12704">
    <property type="entry name" value="MacB_PCD"/>
    <property type="match status" value="1"/>
</dbReference>
<protein>
    <submittedName>
        <fullName evidence="10">ABC transporter permease</fullName>
    </submittedName>
</protein>
<name>A0A975G6Q2_9BACT</name>
<dbReference type="EMBL" id="CP073100">
    <property type="protein sequence ID" value="QUE49822.1"/>
    <property type="molecule type" value="Genomic_DNA"/>
</dbReference>
<dbReference type="PANTHER" id="PTHR30489">
    <property type="entry name" value="LIPOPROTEIN-RELEASING SYSTEM TRANSMEMBRANE PROTEIN LOLE"/>
    <property type="match status" value="1"/>
</dbReference>
<keyword evidence="5 7" id="KW-1133">Transmembrane helix</keyword>
<sequence>MARRSFSFLLARRYLNPRRSMLSSFSIISLVGVLLGVLVLVVVMAVYAGLERDVKSRLLGFTPHILLTHHPLDPASPNTVNDWRKDSGPAKMVTGVDAVAPFVSDNVILDVDSTQKPVMFQAIDTEDPSQVERITRMLDRDHYPDSSADMGLDDRVVISSTLAEQFGIGVGQTVRLYSTRNFEQVMAAYKITEKPPVRDAFAEKWKKANDLLSQGWKKRGEADVIPTATLQQSYDLFHEIWSERIREPERQLLQDVLDTMGEAERDEANGTHVFNKEQREQLDQSLAELGKTDPDKMDGETLKSLKEVVLPKEALVVGVYQASQMTLTPEVFMPLTLAQTLSGLGDSVQGISIRLSDPYKAGEVAKELSARMGPEWRTLTWMQQYSAFFSLINQQRMMMYFALSFIVLVSAFSMMAVMFTVTIQKRREIGVMKALGATSGQIVRVFVYQGMILGFFGAVLGVGLGRVVIHYRGVLQDCLRQLGFDPFTSSFTGFTILPAYNNPKEQVAFAFLAFLLCSFAALVPAFFAARSDAAKSLRNL</sequence>
<gene>
    <name evidence="10" type="ORF">KBB96_13180</name>
</gene>
<reference evidence="10" key="1">
    <citation type="submission" date="2021-04" db="EMBL/GenBank/DDBJ databases">
        <title>Luteolibacter sp. 32A isolated from the skin of an Anderson's salamander (Ambystoma andersonii).</title>
        <authorList>
            <person name="Spergser J."/>
            <person name="Busse H.-J."/>
        </authorList>
    </citation>
    <scope>NUCLEOTIDE SEQUENCE</scope>
    <source>
        <strain evidence="10">32A</strain>
    </source>
</reference>
<feature type="transmembrane region" description="Helical" evidence="7">
    <location>
        <begin position="397"/>
        <end position="421"/>
    </location>
</feature>
<comment type="similarity">
    <text evidence="2">Belongs to the ABC-4 integral membrane protein family. LolC/E subfamily.</text>
</comment>
<accession>A0A975G6Q2</accession>
<evidence type="ECO:0000256" key="5">
    <source>
        <dbReference type="ARBA" id="ARBA00022989"/>
    </source>
</evidence>
<dbReference type="Proteomes" id="UP000676169">
    <property type="component" value="Chromosome"/>
</dbReference>
<feature type="domain" description="ABC3 transporter permease C-terminal" evidence="8">
    <location>
        <begin position="401"/>
        <end position="530"/>
    </location>
</feature>
<feature type="domain" description="MacB-like periplasmic core" evidence="9">
    <location>
        <begin position="26"/>
        <end position="182"/>
    </location>
</feature>
<evidence type="ECO:0000313" key="10">
    <source>
        <dbReference type="EMBL" id="QUE49822.1"/>
    </source>
</evidence>
<keyword evidence="3" id="KW-1003">Cell membrane</keyword>
<dbReference type="AlphaFoldDB" id="A0A975G6Q2"/>
<evidence type="ECO:0000259" key="9">
    <source>
        <dbReference type="Pfam" id="PF12704"/>
    </source>
</evidence>
<proteinExistence type="inferred from homology"/>
<dbReference type="KEGG" id="lamb:KBB96_13180"/>
<dbReference type="InterPro" id="IPR003838">
    <property type="entry name" value="ABC3_permease_C"/>
</dbReference>
<feature type="transmembrane region" description="Helical" evidence="7">
    <location>
        <begin position="21"/>
        <end position="50"/>
    </location>
</feature>
<dbReference type="InterPro" id="IPR051447">
    <property type="entry name" value="Lipoprotein-release_system"/>
</dbReference>
<dbReference type="GO" id="GO:0098797">
    <property type="term" value="C:plasma membrane protein complex"/>
    <property type="evidence" value="ECO:0007669"/>
    <property type="project" value="TreeGrafter"/>
</dbReference>
<organism evidence="10 11">
    <name type="scientific">Luteolibacter ambystomatis</name>
    <dbReference type="NCBI Taxonomy" id="2824561"/>
    <lineage>
        <taxon>Bacteria</taxon>
        <taxon>Pseudomonadati</taxon>
        <taxon>Verrucomicrobiota</taxon>
        <taxon>Verrucomicrobiia</taxon>
        <taxon>Verrucomicrobiales</taxon>
        <taxon>Verrucomicrobiaceae</taxon>
        <taxon>Luteolibacter</taxon>
    </lineage>
</organism>
<evidence type="ECO:0000256" key="3">
    <source>
        <dbReference type="ARBA" id="ARBA00022475"/>
    </source>
</evidence>
<comment type="subcellular location">
    <subcellularLocation>
        <location evidence="1">Cell membrane</location>
        <topology evidence="1">Multi-pass membrane protein</topology>
    </subcellularLocation>
</comment>
<evidence type="ECO:0000256" key="4">
    <source>
        <dbReference type="ARBA" id="ARBA00022692"/>
    </source>
</evidence>
<keyword evidence="6 7" id="KW-0472">Membrane</keyword>
<evidence type="ECO:0000259" key="8">
    <source>
        <dbReference type="Pfam" id="PF02687"/>
    </source>
</evidence>
<evidence type="ECO:0000256" key="2">
    <source>
        <dbReference type="ARBA" id="ARBA00005236"/>
    </source>
</evidence>
<dbReference type="PANTHER" id="PTHR30489:SF0">
    <property type="entry name" value="LIPOPROTEIN-RELEASING SYSTEM TRANSMEMBRANE PROTEIN LOLE"/>
    <property type="match status" value="1"/>
</dbReference>
<evidence type="ECO:0000313" key="11">
    <source>
        <dbReference type="Proteomes" id="UP000676169"/>
    </source>
</evidence>